<sequence>MLTFKMYNESDKGKMDISNKDTGIPCYSYKACQYQIKHYFKIGIVLYFIKVTKMHRSYNRVLTFAKLRENKQLVTLLLLNLITYNVTTNLVPTLRKSFYFVSFRMKQR</sequence>
<protein>
    <submittedName>
        <fullName evidence="1">Uncharacterized protein</fullName>
    </submittedName>
</protein>
<proteinExistence type="predicted"/>
<gene>
    <name evidence="1" type="ORF">CINC_LOCUS12526</name>
</gene>
<evidence type="ECO:0000313" key="2">
    <source>
        <dbReference type="Proteomes" id="UP001154114"/>
    </source>
</evidence>
<evidence type="ECO:0000313" key="1">
    <source>
        <dbReference type="EMBL" id="CAD0198253.1"/>
    </source>
</evidence>
<dbReference type="EMBL" id="LR824011">
    <property type="protein sequence ID" value="CAD0198253.1"/>
    <property type="molecule type" value="Genomic_DNA"/>
</dbReference>
<keyword evidence="2" id="KW-1185">Reference proteome</keyword>
<organism evidence="1 2">
    <name type="scientific">Chrysodeixis includens</name>
    <name type="common">Soybean looper</name>
    <name type="synonym">Pseudoplusia includens</name>
    <dbReference type="NCBI Taxonomy" id="689277"/>
    <lineage>
        <taxon>Eukaryota</taxon>
        <taxon>Metazoa</taxon>
        <taxon>Ecdysozoa</taxon>
        <taxon>Arthropoda</taxon>
        <taxon>Hexapoda</taxon>
        <taxon>Insecta</taxon>
        <taxon>Pterygota</taxon>
        <taxon>Neoptera</taxon>
        <taxon>Endopterygota</taxon>
        <taxon>Lepidoptera</taxon>
        <taxon>Glossata</taxon>
        <taxon>Ditrysia</taxon>
        <taxon>Noctuoidea</taxon>
        <taxon>Noctuidae</taxon>
        <taxon>Plusiinae</taxon>
        <taxon>Chrysodeixis</taxon>
    </lineage>
</organism>
<dbReference type="Proteomes" id="UP001154114">
    <property type="component" value="Chromosome 8"/>
</dbReference>
<dbReference type="AlphaFoldDB" id="A0A9N8KRL8"/>
<reference evidence="1" key="1">
    <citation type="submission" date="2021-12" db="EMBL/GenBank/DDBJ databases">
        <authorList>
            <person name="King R."/>
        </authorList>
    </citation>
    <scope>NUCLEOTIDE SEQUENCE</scope>
</reference>
<name>A0A9N8KRL8_CHRIL</name>
<accession>A0A9N8KRL8</accession>